<dbReference type="AlphaFoldDB" id="A0A4U9UGG4"/>
<accession>A0A4U9UGG4</accession>
<evidence type="ECO:0000313" key="1">
    <source>
        <dbReference type="EMBL" id="VTR28361.1"/>
    </source>
</evidence>
<sequence length="80" mass="8357">MVLAGPLLAAENKGQAVFSPLNVSAAANNSEQEALEKPGAFSSRDENKNLQSIDNILRSMPGTFTQIDPARGRSASISVG</sequence>
<proteinExistence type="predicted"/>
<organism evidence="1">
    <name type="scientific">Serratia fonticola</name>
    <dbReference type="NCBI Taxonomy" id="47917"/>
    <lineage>
        <taxon>Bacteria</taxon>
        <taxon>Pseudomonadati</taxon>
        <taxon>Pseudomonadota</taxon>
        <taxon>Gammaproteobacteria</taxon>
        <taxon>Enterobacterales</taxon>
        <taxon>Yersiniaceae</taxon>
        <taxon>Serratia</taxon>
    </lineage>
</organism>
<name>A0A4U9UGG4_SERFO</name>
<dbReference type="EMBL" id="CABEEZ010000056">
    <property type="protein sequence ID" value="VTR28361.1"/>
    <property type="molecule type" value="Genomic_DNA"/>
</dbReference>
<protein>
    <submittedName>
        <fullName evidence="1">Uncharacterized protein</fullName>
    </submittedName>
</protein>
<reference evidence="1" key="1">
    <citation type="submission" date="2019-05" db="EMBL/GenBank/DDBJ databases">
        <authorList>
            <consortium name="Pathogen Informatics"/>
        </authorList>
    </citation>
    <scope>NUCLEOTIDE SEQUENCE [LARGE SCALE GENOMIC DNA]</scope>
    <source>
        <strain evidence="1">NCTC12965</strain>
    </source>
</reference>
<gene>
    <name evidence="1" type="ORF">NCTC12965_02713</name>
</gene>